<feature type="chain" id="PRO_5045434303" evidence="2">
    <location>
        <begin position="26"/>
        <end position="243"/>
    </location>
</feature>
<reference evidence="4" key="1">
    <citation type="submission" date="2025-08" db="UniProtKB">
        <authorList>
            <consortium name="RefSeq"/>
        </authorList>
    </citation>
    <scope>IDENTIFICATION</scope>
    <source>
        <tissue evidence="4">Muscle</tissue>
    </source>
</reference>
<evidence type="ECO:0000313" key="3">
    <source>
        <dbReference type="Proteomes" id="UP000694941"/>
    </source>
</evidence>
<dbReference type="RefSeq" id="XP_022250594.1">
    <property type="nucleotide sequence ID" value="XM_022394886.1"/>
</dbReference>
<proteinExistence type="predicted"/>
<organism evidence="3 4">
    <name type="scientific">Limulus polyphemus</name>
    <name type="common">Atlantic horseshoe crab</name>
    <dbReference type="NCBI Taxonomy" id="6850"/>
    <lineage>
        <taxon>Eukaryota</taxon>
        <taxon>Metazoa</taxon>
        <taxon>Ecdysozoa</taxon>
        <taxon>Arthropoda</taxon>
        <taxon>Chelicerata</taxon>
        <taxon>Merostomata</taxon>
        <taxon>Xiphosura</taxon>
        <taxon>Limulidae</taxon>
        <taxon>Limulus</taxon>
    </lineage>
</organism>
<dbReference type="InterPro" id="IPR029034">
    <property type="entry name" value="Cystine-knot_cytokine"/>
</dbReference>
<feature type="region of interest" description="Disordered" evidence="1">
    <location>
        <begin position="117"/>
        <end position="141"/>
    </location>
</feature>
<gene>
    <name evidence="4" type="primary">LOC106466807</name>
</gene>
<evidence type="ECO:0000256" key="2">
    <source>
        <dbReference type="SAM" id="SignalP"/>
    </source>
</evidence>
<dbReference type="GeneID" id="106466807"/>
<accession>A0ABM1T3Y8</accession>
<dbReference type="SUPFAM" id="SSF57501">
    <property type="entry name" value="Cystine-knot cytokines"/>
    <property type="match status" value="1"/>
</dbReference>
<protein>
    <submittedName>
        <fullName evidence="4">Uncharacterized protein LOC106466807</fullName>
    </submittedName>
</protein>
<feature type="compositionally biased region" description="Polar residues" evidence="1">
    <location>
        <begin position="128"/>
        <end position="141"/>
    </location>
</feature>
<keyword evidence="2" id="KW-0732">Signal</keyword>
<sequence>MYSRQQMMYAVILTLLGLSNNAVTAQETGDIMSLDYYRSNGILKLIIQAYTEDLIRDFQQQATSHLSSLQMALMKERLTGLYDYIAEHPALHQHRLWVGKKKPNFIPNRSFPGYNEEEFGQPEKENSINRQFKRSSTYPSEETCGTETTWLQINLTTDVYNKPVEVIQQEDLGQYIFTFRCLTAHSPCRGISPLYESECIERLGWMYMYYRRRGIPNEGPQWGPVAVPHHCTCKITPKFFPNF</sequence>
<keyword evidence="3" id="KW-1185">Reference proteome</keyword>
<dbReference type="Gene3D" id="2.10.90.10">
    <property type="entry name" value="Cystine-knot cytokines"/>
    <property type="match status" value="1"/>
</dbReference>
<name>A0ABM1T3Y8_LIMPO</name>
<evidence type="ECO:0000313" key="4">
    <source>
        <dbReference type="RefSeq" id="XP_022250594.1"/>
    </source>
</evidence>
<evidence type="ECO:0000256" key="1">
    <source>
        <dbReference type="SAM" id="MobiDB-lite"/>
    </source>
</evidence>
<dbReference type="Proteomes" id="UP000694941">
    <property type="component" value="Unplaced"/>
</dbReference>
<feature type="signal peptide" evidence="2">
    <location>
        <begin position="1"/>
        <end position="25"/>
    </location>
</feature>